<evidence type="ECO:0000313" key="2">
    <source>
        <dbReference type="EMBL" id="GBP32129.1"/>
    </source>
</evidence>
<dbReference type="OrthoDB" id="8016075at2759"/>
<accession>A0A4C1V0V4</accession>
<feature type="compositionally biased region" description="Low complexity" evidence="1">
    <location>
        <begin position="51"/>
        <end position="61"/>
    </location>
</feature>
<dbReference type="EMBL" id="BGZK01000255">
    <property type="protein sequence ID" value="GBP32129.1"/>
    <property type="molecule type" value="Genomic_DNA"/>
</dbReference>
<gene>
    <name evidence="2" type="ORF">EVAR_80896_1</name>
</gene>
<comment type="caution">
    <text evidence="2">The sequence shown here is derived from an EMBL/GenBank/DDBJ whole genome shotgun (WGS) entry which is preliminary data.</text>
</comment>
<evidence type="ECO:0000256" key="1">
    <source>
        <dbReference type="SAM" id="MobiDB-lite"/>
    </source>
</evidence>
<organism evidence="2 3">
    <name type="scientific">Eumeta variegata</name>
    <name type="common">Bagworm moth</name>
    <name type="synonym">Eumeta japonica</name>
    <dbReference type="NCBI Taxonomy" id="151549"/>
    <lineage>
        <taxon>Eukaryota</taxon>
        <taxon>Metazoa</taxon>
        <taxon>Ecdysozoa</taxon>
        <taxon>Arthropoda</taxon>
        <taxon>Hexapoda</taxon>
        <taxon>Insecta</taxon>
        <taxon>Pterygota</taxon>
        <taxon>Neoptera</taxon>
        <taxon>Endopterygota</taxon>
        <taxon>Lepidoptera</taxon>
        <taxon>Glossata</taxon>
        <taxon>Ditrysia</taxon>
        <taxon>Tineoidea</taxon>
        <taxon>Psychidae</taxon>
        <taxon>Oiketicinae</taxon>
        <taxon>Eumeta</taxon>
    </lineage>
</organism>
<proteinExistence type="predicted"/>
<dbReference type="Proteomes" id="UP000299102">
    <property type="component" value="Unassembled WGS sequence"/>
</dbReference>
<keyword evidence="3" id="KW-1185">Reference proteome</keyword>
<protein>
    <submittedName>
        <fullName evidence="2">Uncharacterized protein</fullName>
    </submittedName>
</protein>
<feature type="region of interest" description="Disordered" evidence="1">
    <location>
        <begin position="46"/>
        <end position="68"/>
    </location>
</feature>
<sequence>MEIEQVKVKSTNYSDSSIISKKVTAAKIVASNKEATVSGVNIHKTTNVAGSKPSSPPKMKFAPPPPFPNGIPFHTSALEEERKVKAVIKGVPVEIETEDIKRIWNGRSIQSKRCTESTVETEPP</sequence>
<reference evidence="2 3" key="1">
    <citation type="journal article" date="2019" name="Commun. Biol.">
        <title>The bagworm genome reveals a unique fibroin gene that provides high tensile strength.</title>
        <authorList>
            <person name="Kono N."/>
            <person name="Nakamura H."/>
            <person name="Ohtoshi R."/>
            <person name="Tomita M."/>
            <person name="Numata K."/>
            <person name="Arakawa K."/>
        </authorList>
    </citation>
    <scope>NUCLEOTIDE SEQUENCE [LARGE SCALE GENOMIC DNA]</scope>
</reference>
<name>A0A4C1V0V4_EUMVA</name>
<dbReference type="AlphaFoldDB" id="A0A4C1V0V4"/>
<evidence type="ECO:0000313" key="3">
    <source>
        <dbReference type="Proteomes" id="UP000299102"/>
    </source>
</evidence>